<evidence type="ECO:0000313" key="2">
    <source>
        <dbReference type="Proteomes" id="UP001601197"/>
    </source>
</evidence>
<dbReference type="Proteomes" id="UP001601197">
    <property type="component" value="Unassembled WGS sequence"/>
</dbReference>
<keyword evidence="2" id="KW-1185">Reference proteome</keyword>
<dbReference type="RefSeq" id="WP_388353065.1">
    <property type="nucleotide sequence ID" value="NZ_JBIAFJ010000041.1"/>
</dbReference>
<comment type="caution">
    <text evidence="1">The sequence shown here is derived from an EMBL/GenBank/DDBJ whole genome shotgun (WGS) entry which is preliminary data.</text>
</comment>
<evidence type="ECO:0000313" key="1">
    <source>
        <dbReference type="EMBL" id="MFE9173862.1"/>
    </source>
</evidence>
<sequence>MEQDGLLELEPHLLGPLAGSGWTVTPLVVVARVSSSGPTTRIFCAAAA</sequence>
<protein>
    <submittedName>
        <fullName evidence="1">Uncharacterized protein</fullName>
    </submittedName>
</protein>
<reference evidence="1 2" key="1">
    <citation type="submission" date="2024-10" db="EMBL/GenBank/DDBJ databases">
        <title>The Natural Products Discovery Center: Release of the First 8490 Sequenced Strains for Exploring Actinobacteria Biosynthetic Diversity.</title>
        <authorList>
            <person name="Kalkreuter E."/>
            <person name="Kautsar S.A."/>
            <person name="Yang D."/>
            <person name="Bader C.D."/>
            <person name="Teijaro C.N."/>
            <person name="Fluegel L."/>
            <person name="Davis C.M."/>
            <person name="Simpson J.R."/>
            <person name="Lauterbach L."/>
            <person name="Steele A.D."/>
            <person name="Gui C."/>
            <person name="Meng S."/>
            <person name="Li G."/>
            <person name="Viehrig K."/>
            <person name="Ye F."/>
            <person name="Su P."/>
            <person name="Kiefer A.F."/>
            <person name="Nichols A."/>
            <person name="Cepeda A.J."/>
            <person name="Yan W."/>
            <person name="Fan B."/>
            <person name="Jiang Y."/>
            <person name="Adhikari A."/>
            <person name="Zheng C.-J."/>
            <person name="Schuster L."/>
            <person name="Cowan T.M."/>
            <person name="Smanski M.J."/>
            <person name="Chevrette M.G."/>
            <person name="De Carvalho L.P.S."/>
            <person name="Shen B."/>
        </authorList>
    </citation>
    <scope>NUCLEOTIDE SEQUENCE [LARGE SCALE GENOMIC DNA]</scope>
    <source>
        <strain evidence="1 2">NPDC007147</strain>
    </source>
</reference>
<dbReference type="EMBL" id="JBIAFJ010000041">
    <property type="protein sequence ID" value="MFE9173862.1"/>
    <property type="molecule type" value="Genomic_DNA"/>
</dbReference>
<accession>A0ABW6L586</accession>
<name>A0ABW6L586_9ACTN</name>
<proteinExistence type="predicted"/>
<organism evidence="1 2">
    <name type="scientific">Streptomyces kebangsaanensis</name>
    <dbReference type="NCBI Taxonomy" id="864058"/>
    <lineage>
        <taxon>Bacteria</taxon>
        <taxon>Bacillati</taxon>
        <taxon>Actinomycetota</taxon>
        <taxon>Actinomycetes</taxon>
        <taxon>Kitasatosporales</taxon>
        <taxon>Streptomycetaceae</taxon>
        <taxon>Streptomyces</taxon>
    </lineage>
</organism>
<gene>
    <name evidence="1" type="ORF">ACFYNZ_31130</name>
</gene>